<protein>
    <submittedName>
        <fullName evidence="1">Uncharacterized protein</fullName>
    </submittedName>
</protein>
<reference evidence="2 4" key="2">
    <citation type="submission" date="2023-02" db="EMBL/GenBank/DDBJ databases">
        <title>Population genomics of bacteria associated with diatom.</title>
        <authorList>
            <person name="Xie J."/>
            <person name="Wang H."/>
        </authorList>
    </citation>
    <scope>NUCLEOTIDE SEQUENCE [LARGE SCALE GENOMIC DNA]</scope>
    <source>
        <strain evidence="2 4">PT47_8</strain>
    </source>
</reference>
<keyword evidence="3" id="KW-1185">Reference proteome</keyword>
<accession>A0A1B0ZR94</accession>
<dbReference type="EMBL" id="JARCJK010000009">
    <property type="protein sequence ID" value="MDE4167284.1"/>
    <property type="molecule type" value="Genomic_DNA"/>
</dbReference>
<organism evidence="1 3">
    <name type="scientific">Phaeobacter gallaeciensis</name>
    <dbReference type="NCBI Taxonomy" id="60890"/>
    <lineage>
        <taxon>Bacteria</taxon>
        <taxon>Pseudomonadati</taxon>
        <taxon>Pseudomonadota</taxon>
        <taxon>Alphaproteobacteria</taxon>
        <taxon>Rhodobacterales</taxon>
        <taxon>Roseobacteraceae</taxon>
        <taxon>Phaeobacter</taxon>
    </lineage>
</organism>
<evidence type="ECO:0000313" key="2">
    <source>
        <dbReference type="EMBL" id="MDE4167284.1"/>
    </source>
</evidence>
<name>A0A1B0ZR94_9RHOB</name>
<dbReference type="EMBL" id="CP015124">
    <property type="protein sequence ID" value="ANP36604.1"/>
    <property type="molecule type" value="Genomic_DNA"/>
</dbReference>
<evidence type="ECO:0000313" key="4">
    <source>
        <dbReference type="Proteomes" id="UP001218364"/>
    </source>
</evidence>
<dbReference type="Proteomes" id="UP001218364">
    <property type="component" value="Unassembled WGS sequence"/>
</dbReference>
<dbReference type="RefSeq" id="WP_065271556.1">
    <property type="nucleotide sequence ID" value="NZ_CP015124.1"/>
</dbReference>
<proteinExistence type="predicted"/>
<sequence>MTPQQSRLKTFHPMGPSGAFEPLAIAVALETAGASIIDTQCLGALGPVRKRLAETDPSRGFLMDFAAA</sequence>
<evidence type="ECO:0000313" key="1">
    <source>
        <dbReference type="EMBL" id="ANP36604.1"/>
    </source>
</evidence>
<reference evidence="1 3" key="1">
    <citation type="submission" date="2016-04" db="EMBL/GenBank/DDBJ databases">
        <authorList>
            <person name="Evans L.H."/>
            <person name="Alamgir A."/>
            <person name="Owens N."/>
            <person name="Weber N.D."/>
            <person name="Virtaneva K."/>
            <person name="Barbian K."/>
            <person name="Babar A."/>
            <person name="Rosenke K."/>
        </authorList>
    </citation>
    <scope>NUCLEOTIDE SEQUENCE [LARGE SCALE GENOMIC DNA]</scope>
    <source>
        <strain evidence="1 3">JL2886</strain>
    </source>
</reference>
<evidence type="ECO:0000313" key="3">
    <source>
        <dbReference type="Proteomes" id="UP000092565"/>
    </source>
</evidence>
<gene>
    <name evidence="1" type="ORF">JL2886_01696</name>
    <name evidence="2" type="ORF">PXK24_16430</name>
</gene>
<dbReference type="Proteomes" id="UP000092565">
    <property type="component" value="Chromosome"/>
</dbReference>
<dbReference type="AlphaFoldDB" id="A0A1B0ZR94"/>